<keyword evidence="4 5" id="KW-0472">Membrane</keyword>
<dbReference type="Proteomes" id="UP001501594">
    <property type="component" value="Unassembled WGS sequence"/>
</dbReference>
<evidence type="ECO:0000256" key="4">
    <source>
        <dbReference type="ARBA" id="ARBA00023136"/>
    </source>
</evidence>
<feature type="transmembrane region" description="Helical" evidence="5">
    <location>
        <begin position="346"/>
        <end position="374"/>
    </location>
</feature>
<comment type="subcellular location">
    <subcellularLocation>
        <location evidence="1">Cell membrane</location>
        <topology evidence="1">Multi-pass membrane protein</topology>
    </subcellularLocation>
</comment>
<dbReference type="PANTHER" id="PTHR23518">
    <property type="entry name" value="C-METHYLTRANSFERASE"/>
    <property type="match status" value="1"/>
</dbReference>
<dbReference type="PRINTS" id="PR01035">
    <property type="entry name" value="TCRTETA"/>
</dbReference>
<comment type="caution">
    <text evidence="7">The sequence shown here is derived from an EMBL/GenBank/DDBJ whole genome shotgun (WGS) entry which is preliminary data.</text>
</comment>
<dbReference type="Pfam" id="PF07690">
    <property type="entry name" value="MFS_1"/>
    <property type="match status" value="1"/>
</dbReference>
<evidence type="ECO:0000313" key="8">
    <source>
        <dbReference type="Proteomes" id="UP001501594"/>
    </source>
</evidence>
<feature type="transmembrane region" description="Helical" evidence="5">
    <location>
        <begin position="202"/>
        <end position="225"/>
    </location>
</feature>
<evidence type="ECO:0000259" key="6">
    <source>
        <dbReference type="PROSITE" id="PS50850"/>
    </source>
</evidence>
<sequence length="385" mass="37704">MTTPPLGALYAAGFVTAFGAHSIAAGAGADTESLGLTVLGLGLLLAVYDLAEVVLKPVFGVLSDRVGQKPVILGGLIGFAVVSVAGVWAVGPIALALVRFGQGACASAFSPSSSAAVSRLVSKDRAGRYFGRYGSWKGLGYAAGPVLGAVLLTTSGSRALFLVLAGLAAVTAVWVAVSIPTLEPLPKRRFTVVDLGRQLTDPGFLVPTLALATATGALGAAVGFLPALGRTVGLGVIGATAAVTVLAVVSSVTQPVVGRLLDSGRVHVAVGVPVGIVVLSAGLAVAALIPSPAVIFASAVVLGVGIGAVTPLGFAHLAATTPDDRIGRVMGSAELGRETGDAAGPLVVGAVAAASSIPAGLGVLALLGLVAAALSTRLGAARVRE</sequence>
<feature type="transmembrane region" description="Helical" evidence="5">
    <location>
        <begin position="159"/>
        <end position="182"/>
    </location>
</feature>
<dbReference type="SUPFAM" id="SSF103473">
    <property type="entry name" value="MFS general substrate transporter"/>
    <property type="match status" value="1"/>
</dbReference>
<proteinExistence type="predicted"/>
<evidence type="ECO:0000313" key="7">
    <source>
        <dbReference type="EMBL" id="GAA4267290.1"/>
    </source>
</evidence>
<dbReference type="InterPro" id="IPR011701">
    <property type="entry name" value="MFS"/>
</dbReference>
<feature type="domain" description="Major facilitator superfamily (MFS) profile" evidence="6">
    <location>
        <begin position="5"/>
        <end position="377"/>
    </location>
</feature>
<keyword evidence="3 5" id="KW-1133">Transmembrane helix</keyword>
<feature type="transmembrane region" description="Helical" evidence="5">
    <location>
        <begin position="133"/>
        <end position="152"/>
    </location>
</feature>
<feature type="transmembrane region" description="Helical" evidence="5">
    <location>
        <begin position="266"/>
        <end position="289"/>
    </location>
</feature>
<dbReference type="RefSeq" id="WP_344797452.1">
    <property type="nucleotide sequence ID" value="NZ_BAABAU010000004.1"/>
</dbReference>
<dbReference type="PROSITE" id="PS50850">
    <property type="entry name" value="MFS"/>
    <property type="match status" value="1"/>
</dbReference>
<keyword evidence="2 5" id="KW-0812">Transmembrane</keyword>
<dbReference type="Gene3D" id="1.20.1250.20">
    <property type="entry name" value="MFS general substrate transporter like domains"/>
    <property type="match status" value="1"/>
</dbReference>
<feature type="transmembrane region" description="Helical" evidence="5">
    <location>
        <begin position="232"/>
        <end position="254"/>
    </location>
</feature>
<dbReference type="EMBL" id="BAABAU010000004">
    <property type="protein sequence ID" value="GAA4267290.1"/>
    <property type="molecule type" value="Genomic_DNA"/>
</dbReference>
<name>A0ABP8E4W7_9MICO</name>
<evidence type="ECO:0000256" key="5">
    <source>
        <dbReference type="SAM" id="Phobius"/>
    </source>
</evidence>
<dbReference type="InterPro" id="IPR036259">
    <property type="entry name" value="MFS_trans_sf"/>
</dbReference>
<keyword evidence="8" id="KW-1185">Reference proteome</keyword>
<evidence type="ECO:0000256" key="2">
    <source>
        <dbReference type="ARBA" id="ARBA00022692"/>
    </source>
</evidence>
<dbReference type="PANTHER" id="PTHR23518:SF2">
    <property type="entry name" value="MAJOR FACILITATOR SUPERFAMILY TRANSPORTER"/>
    <property type="match status" value="1"/>
</dbReference>
<feature type="transmembrane region" description="Helical" evidence="5">
    <location>
        <begin position="71"/>
        <end position="91"/>
    </location>
</feature>
<reference evidence="8" key="1">
    <citation type="journal article" date="2019" name="Int. J. Syst. Evol. Microbiol.">
        <title>The Global Catalogue of Microorganisms (GCM) 10K type strain sequencing project: providing services to taxonomists for standard genome sequencing and annotation.</title>
        <authorList>
            <consortium name="The Broad Institute Genomics Platform"/>
            <consortium name="The Broad Institute Genome Sequencing Center for Infectious Disease"/>
            <person name="Wu L."/>
            <person name="Ma J."/>
        </authorList>
    </citation>
    <scope>NUCLEOTIDE SEQUENCE [LARGE SCALE GENOMIC DNA]</scope>
    <source>
        <strain evidence="8">JCM 17442</strain>
    </source>
</reference>
<accession>A0ABP8E4W7</accession>
<gene>
    <name evidence="7" type="ORF">GCM10022256_29020</name>
</gene>
<evidence type="ECO:0000256" key="1">
    <source>
        <dbReference type="ARBA" id="ARBA00004651"/>
    </source>
</evidence>
<protein>
    <recommendedName>
        <fullName evidence="6">Major facilitator superfamily (MFS) profile domain-containing protein</fullName>
    </recommendedName>
</protein>
<feature type="transmembrane region" description="Helical" evidence="5">
    <location>
        <begin position="39"/>
        <end position="59"/>
    </location>
</feature>
<evidence type="ECO:0000256" key="3">
    <source>
        <dbReference type="ARBA" id="ARBA00022989"/>
    </source>
</evidence>
<feature type="transmembrane region" description="Helical" evidence="5">
    <location>
        <begin position="296"/>
        <end position="319"/>
    </location>
</feature>
<dbReference type="InterPro" id="IPR020846">
    <property type="entry name" value="MFS_dom"/>
</dbReference>
<organism evidence="7 8">
    <name type="scientific">Frondihabitans peucedani</name>
    <dbReference type="NCBI Taxonomy" id="598626"/>
    <lineage>
        <taxon>Bacteria</taxon>
        <taxon>Bacillati</taxon>
        <taxon>Actinomycetota</taxon>
        <taxon>Actinomycetes</taxon>
        <taxon>Micrococcales</taxon>
        <taxon>Microbacteriaceae</taxon>
        <taxon>Frondihabitans</taxon>
    </lineage>
</organism>
<dbReference type="InterPro" id="IPR001958">
    <property type="entry name" value="Tet-R_TetA/multi-R_MdtG-like"/>
</dbReference>